<organism evidence="1 2">
    <name type="scientific">Zarea fungicola</name>
    <dbReference type="NCBI Taxonomy" id="93591"/>
    <lineage>
        <taxon>Eukaryota</taxon>
        <taxon>Fungi</taxon>
        <taxon>Dikarya</taxon>
        <taxon>Ascomycota</taxon>
        <taxon>Pezizomycotina</taxon>
        <taxon>Sordariomycetes</taxon>
        <taxon>Hypocreomycetidae</taxon>
        <taxon>Hypocreales</taxon>
        <taxon>Cordycipitaceae</taxon>
        <taxon>Zarea</taxon>
    </lineage>
</organism>
<sequence length="178" mass="19318">MAMAEYNLSVHSFTPPSFPEVPKETQPSEIRSGLIAGSFAAATKPLFFTLSLPGAQEKNPLHPATHLQLTFAYAGTGEIFVPNLIMPGDLTESTSAGDAQSTLYNVEISPRDIARVKVNEGESPDAEVRLYAWRKEKLLGKWVIGTIKGLGIEGLKSTDLAKKRVEHWKAEAAKKLAA</sequence>
<accession>A0ACC1MGP3</accession>
<gene>
    <name evidence="1" type="ORF">NQ176_g10304</name>
</gene>
<protein>
    <submittedName>
        <fullName evidence="1">Uncharacterized protein</fullName>
    </submittedName>
</protein>
<comment type="caution">
    <text evidence="1">The sequence shown here is derived from an EMBL/GenBank/DDBJ whole genome shotgun (WGS) entry which is preliminary data.</text>
</comment>
<dbReference type="Proteomes" id="UP001143910">
    <property type="component" value="Unassembled WGS sequence"/>
</dbReference>
<proteinExistence type="predicted"/>
<name>A0ACC1MGP3_9HYPO</name>
<evidence type="ECO:0000313" key="2">
    <source>
        <dbReference type="Proteomes" id="UP001143910"/>
    </source>
</evidence>
<keyword evidence="2" id="KW-1185">Reference proteome</keyword>
<dbReference type="EMBL" id="JANJQO010002740">
    <property type="protein sequence ID" value="KAJ2966105.1"/>
    <property type="molecule type" value="Genomic_DNA"/>
</dbReference>
<reference evidence="1" key="1">
    <citation type="submission" date="2022-08" db="EMBL/GenBank/DDBJ databases">
        <title>Genome Sequence of Lecanicillium fungicola.</title>
        <authorList>
            <person name="Buettner E."/>
        </authorList>
    </citation>
    <scope>NUCLEOTIDE SEQUENCE</scope>
    <source>
        <strain evidence="1">Babe33</strain>
    </source>
</reference>
<evidence type="ECO:0000313" key="1">
    <source>
        <dbReference type="EMBL" id="KAJ2966105.1"/>
    </source>
</evidence>